<keyword evidence="1" id="KW-0560">Oxidoreductase</keyword>
<dbReference type="InterPro" id="IPR001509">
    <property type="entry name" value="Epimerase_deHydtase"/>
</dbReference>
<protein>
    <recommendedName>
        <fullName evidence="3">NAD-dependent epimerase/dehydratase domain-containing protein</fullName>
    </recommendedName>
</protein>
<dbReference type="SUPFAM" id="SSF51735">
    <property type="entry name" value="NAD(P)-binding Rossmann-fold domains"/>
    <property type="match status" value="1"/>
</dbReference>
<dbReference type="EMBL" id="PDLM01000007">
    <property type="protein sequence ID" value="RDW73569.1"/>
    <property type="molecule type" value="Genomic_DNA"/>
</dbReference>
<organism evidence="4 5">
    <name type="scientific">Coleophoma cylindrospora</name>
    <dbReference type="NCBI Taxonomy" id="1849047"/>
    <lineage>
        <taxon>Eukaryota</taxon>
        <taxon>Fungi</taxon>
        <taxon>Dikarya</taxon>
        <taxon>Ascomycota</taxon>
        <taxon>Pezizomycotina</taxon>
        <taxon>Leotiomycetes</taxon>
        <taxon>Helotiales</taxon>
        <taxon>Dermateaceae</taxon>
        <taxon>Coleophoma</taxon>
    </lineage>
</organism>
<dbReference type="PANTHER" id="PTHR10366:SF564">
    <property type="entry name" value="STEROL-4-ALPHA-CARBOXYLATE 3-DEHYDROGENASE, DECARBOXYLATING"/>
    <property type="match status" value="1"/>
</dbReference>
<dbReference type="Proteomes" id="UP000256645">
    <property type="component" value="Unassembled WGS sequence"/>
</dbReference>
<dbReference type="Gene3D" id="3.40.50.720">
    <property type="entry name" value="NAD(P)-binding Rossmann-like Domain"/>
    <property type="match status" value="1"/>
</dbReference>
<reference evidence="4 5" key="1">
    <citation type="journal article" date="2018" name="IMA Fungus">
        <title>IMA Genome-F 9: Draft genome sequence of Annulohypoxylon stygium, Aspergillus mulundensis, Berkeleyomyces basicola (syn. Thielaviopsis basicola), Ceratocystis smalleyi, two Cercospora beticola strains, Coleophoma cylindrospora, Fusarium fracticaudum, Phialophora cf. hyalina, and Morchella septimelata.</title>
        <authorList>
            <person name="Wingfield B.D."/>
            <person name="Bills G.F."/>
            <person name="Dong Y."/>
            <person name="Huang W."/>
            <person name="Nel W.J."/>
            <person name="Swalarsk-Parry B.S."/>
            <person name="Vaghefi N."/>
            <person name="Wilken P.M."/>
            <person name="An Z."/>
            <person name="de Beer Z.W."/>
            <person name="De Vos L."/>
            <person name="Chen L."/>
            <person name="Duong T.A."/>
            <person name="Gao Y."/>
            <person name="Hammerbacher A."/>
            <person name="Kikkert J.R."/>
            <person name="Li Y."/>
            <person name="Li H."/>
            <person name="Li K."/>
            <person name="Li Q."/>
            <person name="Liu X."/>
            <person name="Ma X."/>
            <person name="Naidoo K."/>
            <person name="Pethybridge S.J."/>
            <person name="Sun J."/>
            <person name="Steenkamp E.T."/>
            <person name="van der Nest M.A."/>
            <person name="van Wyk S."/>
            <person name="Wingfield M.J."/>
            <person name="Xiong C."/>
            <person name="Yue Q."/>
            <person name="Zhang X."/>
        </authorList>
    </citation>
    <scope>NUCLEOTIDE SEQUENCE [LARGE SCALE GENOMIC DNA]</scope>
    <source>
        <strain evidence="4 5">BP6252</strain>
    </source>
</reference>
<dbReference type="InterPro" id="IPR036291">
    <property type="entry name" value="NAD(P)-bd_dom_sf"/>
</dbReference>
<dbReference type="GO" id="GO:0016616">
    <property type="term" value="F:oxidoreductase activity, acting on the CH-OH group of donors, NAD or NADP as acceptor"/>
    <property type="evidence" value="ECO:0007669"/>
    <property type="project" value="TreeGrafter"/>
</dbReference>
<dbReference type="Pfam" id="PF01370">
    <property type="entry name" value="Epimerase"/>
    <property type="match status" value="1"/>
</dbReference>
<comment type="similarity">
    <text evidence="2">Belongs to the NAD(P)-dependent epimerase/dehydratase family. Dihydroflavonol-4-reductase subfamily.</text>
</comment>
<evidence type="ECO:0000256" key="1">
    <source>
        <dbReference type="ARBA" id="ARBA00023002"/>
    </source>
</evidence>
<dbReference type="OrthoDB" id="2735536at2759"/>
<evidence type="ECO:0000256" key="2">
    <source>
        <dbReference type="ARBA" id="ARBA00023445"/>
    </source>
</evidence>
<name>A0A3D8RHN8_9HELO</name>
<feature type="domain" description="NAD-dependent epimerase/dehydratase" evidence="3">
    <location>
        <begin position="6"/>
        <end position="252"/>
    </location>
</feature>
<dbReference type="AlphaFoldDB" id="A0A3D8RHN8"/>
<keyword evidence="5" id="KW-1185">Reference proteome</keyword>
<dbReference type="STRING" id="1849047.A0A3D8RHN8"/>
<accession>A0A3D8RHN8</accession>
<comment type="caution">
    <text evidence="4">The sequence shown here is derived from an EMBL/GenBank/DDBJ whole genome shotgun (WGS) entry which is preliminary data.</text>
</comment>
<evidence type="ECO:0000259" key="3">
    <source>
        <dbReference type="Pfam" id="PF01370"/>
    </source>
</evidence>
<dbReference type="PANTHER" id="PTHR10366">
    <property type="entry name" value="NAD DEPENDENT EPIMERASE/DEHYDRATASE"/>
    <property type="match status" value="1"/>
</dbReference>
<dbReference type="InterPro" id="IPR050425">
    <property type="entry name" value="NAD(P)_dehydrat-like"/>
</dbReference>
<sequence>MTSQLILITGVSGYIGFKTMIIALEAGHQVRAVIRRHEQASRLTVHPRVQDYVSRLEFVVVPDLARTAAFDPILTNVVGILHLASPLAIETDDFEKDIVQAAIGVTNSVLKAAKRHPSIRRVVMTSSAVTLIPYEWLSNPDSEAVFTELDINSNPIRPFHNSMQAYWASKALSRMASNSFIAERKPQFELINLLPTVVIGPDELATDAASLLSGTRALVMGPVLGQKSDIALLGIQVHVDDVARAHVDALNPSVPGNSEYVLSSDGPDGIQWNDAVEIIASAFPGAMATLPLDGSLDTIKVKIDVSTTEKAFRWKFQSFRRAMKDLVGQYLELLEGEER</sequence>
<evidence type="ECO:0000313" key="5">
    <source>
        <dbReference type="Proteomes" id="UP000256645"/>
    </source>
</evidence>
<gene>
    <name evidence="4" type="ORF">BP6252_07476</name>
</gene>
<evidence type="ECO:0000313" key="4">
    <source>
        <dbReference type="EMBL" id="RDW73569.1"/>
    </source>
</evidence>
<proteinExistence type="inferred from homology"/>